<dbReference type="GO" id="GO:0046983">
    <property type="term" value="F:protein dimerization activity"/>
    <property type="evidence" value="ECO:0007669"/>
    <property type="project" value="InterPro"/>
</dbReference>
<evidence type="ECO:0000259" key="3">
    <source>
        <dbReference type="PROSITE" id="PS50888"/>
    </source>
</evidence>
<feature type="region of interest" description="Disordered" evidence="2">
    <location>
        <begin position="100"/>
        <end position="172"/>
    </location>
</feature>
<dbReference type="Proteomes" id="UP000054342">
    <property type="component" value="Unassembled WGS sequence"/>
</dbReference>
<dbReference type="InterPro" id="IPR036638">
    <property type="entry name" value="HLH_DNA-bd_sf"/>
</dbReference>
<evidence type="ECO:0000256" key="2">
    <source>
        <dbReference type="SAM" id="MobiDB-lite"/>
    </source>
</evidence>
<dbReference type="OrthoDB" id="2133190at2759"/>
<accession>A0A0D2C1Q6</accession>
<keyword evidence="5" id="KW-1185">Reference proteome</keyword>
<dbReference type="EMBL" id="KN847318">
    <property type="protein sequence ID" value="KIW58696.1"/>
    <property type="molecule type" value="Genomic_DNA"/>
</dbReference>
<dbReference type="PROSITE" id="PS50888">
    <property type="entry name" value="BHLH"/>
    <property type="match status" value="1"/>
</dbReference>
<reference evidence="4 5" key="1">
    <citation type="submission" date="2015-01" db="EMBL/GenBank/DDBJ databases">
        <title>The Genome Sequence of Exophiala xenobiotica CBS118157.</title>
        <authorList>
            <consortium name="The Broad Institute Genomics Platform"/>
            <person name="Cuomo C."/>
            <person name="de Hoog S."/>
            <person name="Gorbushina A."/>
            <person name="Stielow B."/>
            <person name="Teixiera M."/>
            <person name="Abouelleil A."/>
            <person name="Chapman S.B."/>
            <person name="Priest M."/>
            <person name="Young S.K."/>
            <person name="Wortman J."/>
            <person name="Nusbaum C."/>
            <person name="Birren B."/>
        </authorList>
    </citation>
    <scope>NUCLEOTIDE SEQUENCE [LARGE SCALE GENOMIC DNA]</scope>
    <source>
        <strain evidence="4 5">CBS 118157</strain>
    </source>
</reference>
<dbReference type="GeneID" id="25325103"/>
<dbReference type="AlphaFoldDB" id="A0A0D2C1Q6"/>
<evidence type="ECO:0000313" key="5">
    <source>
        <dbReference type="Proteomes" id="UP000054342"/>
    </source>
</evidence>
<keyword evidence="1" id="KW-0175">Coiled coil</keyword>
<dbReference type="SUPFAM" id="SSF47459">
    <property type="entry name" value="HLH, helix-loop-helix DNA-binding domain"/>
    <property type="match status" value="1"/>
</dbReference>
<organism evidence="4 5">
    <name type="scientific">Exophiala xenobiotica</name>
    <dbReference type="NCBI Taxonomy" id="348802"/>
    <lineage>
        <taxon>Eukaryota</taxon>
        <taxon>Fungi</taxon>
        <taxon>Dikarya</taxon>
        <taxon>Ascomycota</taxon>
        <taxon>Pezizomycotina</taxon>
        <taxon>Eurotiomycetes</taxon>
        <taxon>Chaetothyriomycetidae</taxon>
        <taxon>Chaetothyriales</taxon>
        <taxon>Herpotrichiellaceae</taxon>
        <taxon>Exophiala</taxon>
    </lineage>
</organism>
<name>A0A0D2C1Q6_9EURO</name>
<gene>
    <name evidence="4" type="ORF">PV05_03195</name>
</gene>
<dbReference type="InterPro" id="IPR011598">
    <property type="entry name" value="bHLH_dom"/>
</dbReference>
<dbReference type="RefSeq" id="XP_013319280.1">
    <property type="nucleotide sequence ID" value="XM_013463826.1"/>
</dbReference>
<proteinExistence type="predicted"/>
<protein>
    <recommendedName>
        <fullName evidence="3">BHLH domain-containing protein</fullName>
    </recommendedName>
</protein>
<evidence type="ECO:0000256" key="1">
    <source>
        <dbReference type="SAM" id="Coils"/>
    </source>
</evidence>
<sequence length="272" mass="30540">MGSPGLLISPSDRNDTIMADYAAFLSNNLVAENGHQFLDLDGMPFLPLQAPPPSFTSAVALVGSEKDYWSCFYGDPSGLSEAAPACRSVSVSSEGSDNSEAIFIHWTDPKATPTTSRKRSRDQRSQEDPTVAKNKGKARKQNEDKSPAEREDHDESLKRKQAHSANERRYRDKLNNNMKQLYHTLLESKQTSRLSRYQFSDNRISTGLPSDIKKADIISDAIQYIHQAQVDNRHMAAEISQLKARIQMLECLERNVVQDVVKSNHIYTAKEL</sequence>
<feature type="coiled-coil region" evidence="1">
    <location>
        <begin position="225"/>
        <end position="252"/>
    </location>
</feature>
<dbReference type="Gene3D" id="4.10.280.10">
    <property type="entry name" value="Helix-loop-helix DNA-binding domain"/>
    <property type="match status" value="1"/>
</dbReference>
<evidence type="ECO:0000313" key="4">
    <source>
        <dbReference type="EMBL" id="KIW58696.1"/>
    </source>
</evidence>
<feature type="domain" description="BHLH" evidence="3">
    <location>
        <begin position="158"/>
        <end position="228"/>
    </location>
</feature>
<feature type="compositionally biased region" description="Basic and acidic residues" evidence="2">
    <location>
        <begin position="140"/>
        <end position="158"/>
    </location>
</feature>
<dbReference type="HOGENOM" id="CLU_1049859_0_0_1"/>